<dbReference type="SUPFAM" id="SSF52467">
    <property type="entry name" value="DHS-like NAD/FAD-binding domain"/>
    <property type="match status" value="1"/>
</dbReference>
<comment type="caution">
    <text evidence="10">The sequence shown here is derived from an EMBL/GenBank/DDBJ whole genome shotgun (WGS) entry which is preliminary data.</text>
</comment>
<dbReference type="Pfam" id="PF02775">
    <property type="entry name" value="TPP_enzyme_C"/>
    <property type="match status" value="1"/>
</dbReference>
<dbReference type="PANTHER" id="PTHR43452">
    <property type="entry name" value="PYRUVATE DECARBOXYLASE"/>
    <property type="match status" value="1"/>
</dbReference>
<sequence length="356" mass="40513">MYRSRNMSVLVDDFVRKFRVESEFNQFLRKLDNKANIFSTSNAKGIVDEYKNTRFMGTYSGKYEKAVAELIEASDLVLHIGKFEHELNCGAFTFNIPDENLIILSSQYIQIGDKFDESLTLMEVLPALIDRIETIKLSNANVYQAPAKYYQVSETARPRVSSLHQDDLIESLNKNLKEDDVLIVETCSFLFAVPDLTLRRSKLIIQSYWASIGYALPATLGASLALRDFNLPGKVVSIEGDGSAQMSLQELSSMLRYNIDATLIILNNSGYTIERVIMGPYSSYNDINANWQWCELLRTFGDTTKEKSESCKVTTPHELNKLLSDETFINNKKFKLLELVLPMFDIPPKLNAFVRN</sequence>
<feature type="domain" description="Thiamine pyrophosphate enzyme TPP-binding" evidence="9">
    <location>
        <begin position="201"/>
        <end position="325"/>
    </location>
</feature>
<protein>
    <recommendedName>
        <fullName evidence="12">Thiamine pyrophosphate enzyme TPP-binding domain-containing protein</fullName>
    </recommendedName>
</protein>
<dbReference type="InterPro" id="IPR012110">
    <property type="entry name" value="PDC/IPDC-like"/>
</dbReference>
<comment type="cofactor">
    <cofactor evidence="1">
        <name>thiamine diphosphate</name>
        <dbReference type="ChEBI" id="CHEBI:58937"/>
    </cofactor>
</comment>
<dbReference type="InterPro" id="IPR011766">
    <property type="entry name" value="TPP_enzyme_TPP-bd"/>
</dbReference>
<dbReference type="InterPro" id="IPR047214">
    <property type="entry name" value="TPP_PDC_IPDC"/>
</dbReference>
<evidence type="ECO:0000256" key="1">
    <source>
        <dbReference type="ARBA" id="ARBA00001964"/>
    </source>
</evidence>
<proteinExistence type="inferred from homology"/>
<dbReference type="Gene3D" id="3.40.50.1220">
    <property type="entry name" value="TPP-binding domain"/>
    <property type="match status" value="1"/>
</dbReference>
<keyword evidence="4" id="KW-0210">Decarboxylase</keyword>
<evidence type="ECO:0000256" key="5">
    <source>
        <dbReference type="ARBA" id="ARBA00022842"/>
    </source>
</evidence>
<dbReference type="InterPro" id="IPR029061">
    <property type="entry name" value="THDP-binding"/>
</dbReference>
<dbReference type="OrthoDB" id="308383at2759"/>
<dbReference type="EMBL" id="SELW01000061">
    <property type="protein sequence ID" value="TID31005.1"/>
    <property type="molecule type" value="Genomic_DNA"/>
</dbReference>
<dbReference type="Pfam" id="PF00205">
    <property type="entry name" value="TPP_enzyme_M"/>
    <property type="match status" value="1"/>
</dbReference>
<dbReference type="PANTHER" id="PTHR43452:SF3">
    <property type="entry name" value="TRANSAMINATED AMINO ACID DECARBOXYLASE"/>
    <property type="match status" value="1"/>
</dbReference>
<keyword evidence="7" id="KW-0456">Lyase</keyword>
<organism evidence="10 11">
    <name type="scientific">Pichia inconspicua</name>
    <dbReference type="NCBI Taxonomy" id="52247"/>
    <lineage>
        <taxon>Eukaryota</taxon>
        <taxon>Fungi</taxon>
        <taxon>Dikarya</taxon>
        <taxon>Ascomycota</taxon>
        <taxon>Saccharomycotina</taxon>
        <taxon>Pichiomycetes</taxon>
        <taxon>Pichiales</taxon>
        <taxon>Pichiaceae</taxon>
        <taxon>Pichia</taxon>
    </lineage>
</organism>
<evidence type="ECO:0000256" key="3">
    <source>
        <dbReference type="ARBA" id="ARBA00022723"/>
    </source>
</evidence>
<evidence type="ECO:0000259" key="9">
    <source>
        <dbReference type="Pfam" id="PF02775"/>
    </source>
</evidence>
<evidence type="ECO:0000256" key="7">
    <source>
        <dbReference type="ARBA" id="ARBA00023239"/>
    </source>
</evidence>
<gene>
    <name evidence="10" type="ORF">CANINC_000407</name>
</gene>
<evidence type="ECO:0000259" key="8">
    <source>
        <dbReference type="Pfam" id="PF00205"/>
    </source>
</evidence>
<dbReference type="GO" id="GO:0005829">
    <property type="term" value="C:cytosol"/>
    <property type="evidence" value="ECO:0007669"/>
    <property type="project" value="TreeGrafter"/>
</dbReference>
<evidence type="ECO:0008006" key="12">
    <source>
        <dbReference type="Google" id="ProtNLM"/>
    </source>
</evidence>
<evidence type="ECO:0000256" key="4">
    <source>
        <dbReference type="ARBA" id="ARBA00022793"/>
    </source>
</evidence>
<keyword evidence="3" id="KW-0479">Metal-binding</keyword>
<evidence type="ECO:0000313" key="10">
    <source>
        <dbReference type="EMBL" id="TID31005.1"/>
    </source>
</evidence>
<dbReference type="STRING" id="52247.A0A4T0X6N7"/>
<dbReference type="CDD" id="cd02005">
    <property type="entry name" value="TPP_PDC_IPDC"/>
    <property type="match status" value="1"/>
</dbReference>
<name>A0A4T0X6N7_9ASCO</name>
<keyword evidence="5" id="KW-0460">Magnesium</keyword>
<dbReference type="GO" id="GO:0004737">
    <property type="term" value="F:pyruvate decarboxylase activity"/>
    <property type="evidence" value="ECO:0007669"/>
    <property type="project" value="TreeGrafter"/>
</dbReference>
<keyword evidence="11" id="KW-1185">Reference proteome</keyword>
<dbReference type="FunFam" id="3.40.50.970:FF:000024">
    <property type="entry name" value="Pyruvate decarboxylase isozyme"/>
    <property type="match status" value="1"/>
</dbReference>
<dbReference type="GO" id="GO:0000949">
    <property type="term" value="P:aromatic amino acid family catabolic process to alcohol via Ehrlich pathway"/>
    <property type="evidence" value="ECO:0007669"/>
    <property type="project" value="TreeGrafter"/>
</dbReference>
<dbReference type="GO" id="GO:0000287">
    <property type="term" value="F:magnesium ion binding"/>
    <property type="evidence" value="ECO:0007669"/>
    <property type="project" value="InterPro"/>
</dbReference>
<dbReference type="InterPro" id="IPR012000">
    <property type="entry name" value="Thiamin_PyroP_enz_cen_dom"/>
</dbReference>
<feature type="domain" description="Thiamine pyrophosphate enzyme central" evidence="8">
    <location>
        <begin position="3"/>
        <end position="121"/>
    </location>
</feature>
<dbReference type="InterPro" id="IPR029035">
    <property type="entry name" value="DHS-like_NAD/FAD-binding_dom"/>
</dbReference>
<dbReference type="Proteomes" id="UP000307173">
    <property type="component" value="Unassembled WGS sequence"/>
</dbReference>
<evidence type="ECO:0000256" key="2">
    <source>
        <dbReference type="ARBA" id="ARBA00007812"/>
    </source>
</evidence>
<comment type="similarity">
    <text evidence="2">Belongs to the TPP enzyme family.</text>
</comment>
<dbReference type="GO" id="GO:0005634">
    <property type="term" value="C:nucleus"/>
    <property type="evidence" value="ECO:0007669"/>
    <property type="project" value="TreeGrafter"/>
</dbReference>
<evidence type="ECO:0000256" key="6">
    <source>
        <dbReference type="ARBA" id="ARBA00023052"/>
    </source>
</evidence>
<reference evidence="10 11" key="1">
    <citation type="journal article" date="2019" name="Front. Genet.">
        <title>Whole-Genome Sequencing of the Opportunistic Yeast Pathogen Candida inconspicua Uncovers Its Hybrid Origin.</title>
        <authorList>
            <person name="Mixao V."/>
            <person name="Hansen A.P."/>
            <person name="Saus E."/>
            <person name="Boekhout T."/>
            <person name="Lass-Florl C."/>
            <person name="Gabaldon T."/>
        </authorList>
    </citation>
    <scope>NUCLEOTIDE SEQUENCE [LARGE SCALE GENOMIC DNA]</scope>
    <source>
        <strain evidence="10 11">CBS 180</strain>
    </source>
</reference>
<dbReference type="AlphaFoldDB" id="A0A4T0X6N7"/>
<keyword evidence="6" id="KW-0786">Thiamine pyrophosphate</keyword>
<evidence type="ECO:0000313" key="11">
    <source>
        <dbReference type="Proteomes" id="UP000307173"/>
    </source>
</evidence>
<dbReference type="SUPFAM" id="SSF52518">
    <property type="entry name" value="Thiamin diphosphate-binding fold (THDP-binding)"/>
    <property type="match status" value="1"/>
</dbReference>
<accession>A0A4T0X6N7</accession>
<dbReference type="GO" id="GO:0030976">
    <property type="term" value="F:thiamine pyrophosphate binding"/>
    <property type="evidence" value="ECO:0007669"/>
    <property type="project" value="InterPro"/>
</dbReference>
<dbReference type="Gene3D" id="3.40.50.970">
    <property type="match status" value="1"/>
</dbReference>